<dbReference type="AlphaFoldDB" id="A0A7J6AGB7"/>
<accession>A0A7J6AGB7</accession>
<evidence type="ECO:0000313" key="2">
    <source>
        <dbReference type="Proteomes" id="UP000593565"/>
    </source>
</evidence>
<protein>
    <submittedName>
        <fullName evidence="1">Uncharacterized protein</fullName>
    </submittedName>
</protein>
<reference evidence="1 2" key="1">
    <citation type="submission" date="2020-02" db="EMBL/GenBank/DDBJ databases">
        <title>A chromosome-scale genome assembly of the black bullhead catfish (Ameiurus melas).</title>
        <authorList>
            <person name="Wen M."/>
            <person name="Zham M."/>
            <person name="Cabau C."/>
            <person name="Klopp C."/>
            <person name="Donnadieu C."/>
            <person name="Roques C."/>
            <person name="Bouchez O."/>
            <person name="Lampietro C."/>
            <person name="Jouanno E."/>
            <person name="Herpin A."/>
            <person name="Louis A."/>
            <person name="Berthelot C."/>
            <person name="Parey E."/>
            <person name="Roest-Crollius H."/>
            <person name="Braasch I."/>
            <person name="Postlethwait J."/>
            <person name="Robinson-Rechavi M."/>
            <person name="Echchiki A."/>
            <person name="Begum T."/>
            <person name="Montfort J."/>
            <person name="Schartl M."/>
            <person name="Bobe J."/>
            <person name="Guiguen Y."/>
        </authorList>
    </citation>
    <scope>NUCLEOTIDE SEQUENCE [LARGE SCALE GENOMIC DNA]</scope>
    <source>
        <strain evidence="1">M_S1</strain>
        <tissue evidence="1">Blood</tissue>
    </source>
</reference>
<name>A0A7J6AGB7_AMEME</name>
<sequence>MEELACLVSHGHAPVPLIGCFVSSDLRSDLCLIVSLSAYAQGYRSLRDWSQEGLRAPFHFIHTRMGGQKPIRSQSSDLCLSSVMLVCLLRPQTEDI</sequence>
<dbReference type="Proteomes" id="UP000593565">
    <property type="component" value="Unassembled WGS sequence"/>
</dbReference>
<dbReference type="EMBL" id="JAAGNN010000012">
    <property type="protein sequence ID" value="KAF4081965.1"/>
    <property type="molecule type" value="Genomic_DNA"/>
</dbReference>
<proteinExistence type="predicted"/>
<gene>
    <name evidence="1" type="ORF">AMELA_G00146410</name>
</gene>
<comment type="caution">
    <text evidence="1">The sequence shown here is derived from an EMBL/GenBank/DDBJ whole genome shotgun (WGS) entry which is preliminary data.</text>
</comment>
<organism evidence="1 2">
    <name type="scientific">Ameiurus melas</name>
    <name type="common">Black bullhead</name>
    <name type="synonym">Silurus melas</name>
    <dbReference type="NCBI Taxonomy" id="219545"/>
    <lineage>
        <taxon>Eukaryota</taxon>
        <taxon>Metazoa</taxon>
        <taxon>Chordata</taxon>
        <taxon>Craniata</taxon>
        <taxon>Vertebrata</taxon>
        <taxon>Euteleostomi</taxon>
        <taxon>Actinopterygii</taxon>
        <taxon>Neopterygii</taxon>
        <taxon>Teleostei</taxon>
        <taxon>Ostariophysi</taxon>
        <taxon>Siluriformes</taxon>
        <taxon>Ictaluridae</taxon>
        <taxon>Ameiurus</taxon>
    </lineage>
</organism>
<keyword evidence="2" id="KW-1185">Reference proteome</keyword>
<evidence type="ECO:0000313" key="1">
    <source>
        <dbReference type="EMBL" id="KAF4081965.1"/>
    </source>
</evidence>